<dbReference type="Proteomes" id="UP000186583">
    <property type="component" value="Unassembled WGS sequence"/>
</dbReference>
<dbReference type="Pfam" id="PF05572">
    <property type="entry name" value="Peptidase_M43"/>
    <property type="match status" value="1"/>
</dbReference>
<dbReference type="PANTHER" id="PTHR47466">
    <property type="match status" value="1"/>
</dbReference>
<dbReference type="GO" id="GO:0008237">
    <property type="term" value="F:metallopeptidase activity"/>
    <property type="evidence" value="ECO:0007669"/>
    <property type="project" value="UniProtKB-KW"/>
</dbReference>
<dbReference type="PANTHER" id="PTHR47466:SF1">
    <property type="entry name" value="METALLOPROTEASE MEP1 (AFU_ORTHOLOGUE AFUA_1G07730)-RELATED"/>
    <property type="match status" value="1"/>
</dbReference>
<dbReference type="InterPro" id="IPR024079">
    <property type="entry name" value="MetalloPept_cat_dom_sf"/>
</dbReference>
<keyword evidence="13" id="KW-1185">Reference proteome</keyword>
<evidence type="ECO:0000256" key="8">
    <source>
        <dbReference type="ARBA" id="ARBA00023049"/>
    </source>
</evidence>
<keyword evidence="5 10" id="KW-0732">Signal</keyword>
<evidence type="ECO:0000259" key="11">
    <source>
        <dbReference type="Pfam" id="PF05572"/>
    </source>
</evidence>
<keyword evidence="8 12" id="KW-0482">Metalloprotease</keyword>
<keyword evidence="4" id="KW-0479">Metal-binding</keyword>
<sequence length="279" mass="30815">MHFKTLFVSAILAASGAFAQRSCGTPAPDEEQIEVAQRFQLKESNARVAGNSSRLAAPININVYWHVISTSNSVSGGYISQATLNAQLDVLNAAFAPHAVQFAQAGVDWTINSQWASDRSELAMKRALRKGTYADLNVYFLPGTPYLGYAYFPRTVTAGSSNFYYDGVVIRSTTVPGGSLAPYDLGHTATHEVGHWLGLYHTFEGYRCGGNGDYVDDTPFEAEEAYYCQIGRDTCPNLPGTDPVTNYMDYSDDACFDHFTPGQEARIYSYWDTYRAQYQ</sequence>
<keyword evidence="3 12" id="KW-0645">Protease</keyword>
<evidence type="ECO:0000256" key="10">
    <source>
        <dbReference type="SAM" id="SignalP"/>
    </source>
</evidence>
<gene>
    <name evidence="12" type="ORF">CCHL11_10291</name>
</gene>
<keyword evidence="7" id="KW-0862">Zinc</keyword>
<dbReference type="CDD" id="cd04275">
    <property type="entry name" value="ZnMc_pappalysin_like"/>
    <property type="match status" value="1"/>
</dbReference>
<evidence type="ECO:0000313" key="12">
    <source>
        <dbReference type="EMBL" id="OLN95209.1"/>
    </source>
</evidence>
<evidence type="ECO:0000256" key="5">
    <source>
        <dbReference type="ARBA" id="ARBA00022729"/>
    </source>
</evidence>
<dbReference type="GO" id="GO:0046872">
    <property type="term" value="F:metal ion binding"/>
    <property type="evidence" value="ECO:0007669"/>
    <property type="project" value="UniProtKB-KW"/>
</dbReference>
<dbReference type="EMBL" id="MPGH01000040">
    <property type="protein sequence ID" value="OLN95209.1"/>
    <property type="molecule type" value="Genomic_DNA"/>
</dbReference>
<dbReference type="STRING" id="708187.A0A1Q8S183"/>
<organism evidence="12 13">
    <name type="scientific">Colletotrichum chlorophyti</name>
    <dbReference type="NCBI Taxonomy" id="708187"/>
    <lineage>
        <taxon>Eukaryota</taxon>
        <taxon>Fungi</taxon>
        <taxon>Dikarya</taxon>
        <taxon>Ascomycota</taxon>
        <taxon>Pezizomycotina</taxon>
        <taxon>Sordariomycetes</taxon>
        <taxon>Hypocreomycetidae</taxon>
        <taxon>Glomerellales</taxon>
        <taxon>Glomerellaceae</taxon>
        <taxon>Colletotrichum</taxon>
    </lineage>
</organism>
<name>A0A1Q8S183_9PEZI</name>
<evidence type="ECO:0000256" key="1">
    <source>
        <dbReference type="ARBA" id="ARBA00003174"/>
    </source>
</evidence>
<evidence type="ECO:0000313" key="13">
    <source>
        <dbReference type="Proteomes" id="UP000186583"/>
    </source>
</evidence>
<dbReference type="AlphaFoldDB" id="A0A1Q8S183"/>
<dbReference type="OrthoDB" id="536211at2759"/>
<dbReference type="Gene3D" id="3.40.390.10">
    <property type="entry name" value="Collagenase (Catalytic Domain)"/>
    <property type="match status" value="1"/>
</dbReference>
<reference evidence="12 13" key="1">
    <citation type="submission" date="2016-11" db="EMBL/GenBank/DDBJ databases">
        <title>Draft Genome Assembly of Colletotrichum chlorophyti a pathogen of herbaceous plants.</title>
        <authorList>
            <person name="Gan P."/>
            <person name="Narusaka M."/>
            <person name="Tsushima A."/>
            <person name="Narusaka Y."/>
            <person name="Takano Y."/>
            <person name="Shirasu K."/>
        </authorList>
    </citation>
    <scope>NUCLEOTIDE SEQUENCE [LARGE SCALE GENOMIC DNA]</scope>
    <source>
        <strain evidence="12 13">NTL11</strain>
    </source>
</reference>
<proteinExistence type="inferred from homology"/>
<keyword evidence="6" id="KW-0378">Hydrolase</keyword>
<evidence type="ECO:0000256" key="2">
    <source>
        <dbReference type="ARBA" id="ARBA00008721"/>
    </source>
</evidence>
<comment type="similarity">
    <text evidence="2">Belongs to the peptidase M43B family.</text>
</comment>
<dbReference type="InterPro" id="IPR008754">
    <property type="entry name" value="Peptidase_M43"/>
</dbReference>
<dbReference type="SUPFAM" id="SSF55486">
    <property type="entry name" value="Metalloproteases ('zincins'), catalytic domain"/>
    <property type="match status" value="1"/>
</dbReference>
<evidence type="ECO:0000256" key="4">
    <source>
        <dbReference type="ARBA" id="ARBA00022723"/>
    </source>
</evidence>
<evidence type="ECO:0000256" key="6">
    <source>
        <dbReference type="ARBA" id="ARBA00022801"/>
    </source>
</evidence>
<evidence type="ECO:0000256" key="9">
    <source>
        <dbReference type="ARBA" id="ARBA00023157"/>
    </source>
</evidence>
<comment type="caution">
    <text evidence="12">The sequence shown here is derived from an EMBL/GenBank/DDBJ whole genome shotgun (WGS) entry which is preliminary data.</text>
</comment>
<evidence type="ECO:0000256" key="7">
    <source>
        <dbReference type="ARBA" id="ARBA00022833"/>
    </source>
</evidence>
<feature type="domain" description="Peptidase M43 pregnancy-associated plasma-A" evidence="11">
    <location>
        <begin position="184"/>
        <end position="267"/>
    </location>
</feature>
<keyword evidence="9" id="KW-1015">Disulfide bond</keyword>
<comment type="function">
    <text evidence="1">Secreted metalloproteinase that allows assimilation of proteinaceous substrates.</text>
</comment>
<feature type="signal peptide" evidence="10">
    <location>
        <begin position="1"/>
        <end position="19"/>
    </location>
</feature>
<protein>
    <submittedName>
        <fullName evidence="12">Extracellular metalloprotease</fullName>
    </submittedName>
</protein>
<accession>A0A1Q8S183</accession>
<feature type="chain" id="PRO_5010159811" evidence="10">
    <location>
        <begin position="20"/>
        <end position="279"/>
    </location>
</feature>
<evidence type="ECO:0000256" key="3">
    <source>
        <dbReference type="ARBA" id="ARBA00022670"/>
    </source>
</evidence>
<dbReference type="GO" id="GO:0006508">
    <property type="term" value="P:proteolysis"/>
    <property type="evidence" value="ECO:0007669"/>
    <property type="project" value="UniProtKB-KW"/>
</dbReference>